<comment type="pathway">
    <text evidence="1 8">Amino-acid biosynthesis; L-histidine biosynthesis; L-histidine from 5-phospho-alpha-D-ribose 1-diphosphate: step 8/9.</text>
</comment>
<proteinExistence type="inferred from homology"/>
<dbReference type="SUPFAM" id="SSF89550">
    <property type="entry name" value="PHP domain-like"/>
    <property type="match status" value="1"/>
</dbReference>
<gene>
    <name evidence="10" type="ORF">PM10SUCC1_34380</name>
</gene>
<feature type="domain" description="PHP" evidence="9">
    <location>
        <begin position="6"/>
        <end position="187"/>
    </location>
</feature>
<dbReference type="Proteomes" id="UP001144471">
    <property type="component" value="Unassembled WGS sequence"/>
</dbReference>
<dbReference type="Gene3D" id="3.20.20.140">
    <property type="entry name" value="Metal-dependent hydrolases"/>
    <property type="match status" value="1"/>
</dbReference>
<dbReference type="Pfam" id="PF02811">
    <property type="entry name" value="PHP"/>
    <property type="match status" value="1"/>
</dbReference>
<evidence type="ECO:0000256" key="4">
    <source>
        <dbReference type="ARBA" id="ARBA00022605"/>
    </source>
</evidence>
<evidence type="ECO:0000259" key="9">
    <source>
        <dbReference type="Pfam" id="PF02811"/>
    </source>
</evidence>
<protein>
    <recommendedName>
        <fullName evidence="3 8">Histidinol-phosphatase</fullName>
        <shortName evidence="8">HolPase</shortName>
        <ecNumber evidence="3 8">3.1.3.15</ecNumber>
    </recommendedName>
</protein>
<sequence length="263" mass="31411">MKKTNYHTHHYRCKHAEGKIADYVRFAVERGMSELGMSCHVPYKDGRLSWDRMDYSDLPEYFQEVDQVRETFKDIKLLKGLECEYFEDSHDYYLKLKEKTDYLILGHHYLFKEEGEIVGSLSLLHEEELFLYRDRVVKGIESGIFDFLAHPDLFMASYPQWDEHCEIVTEDILASCRKHNMPIEYNANGLRYDNTRDYPNDNFWKYVSDNYRDIEVIVNSDAHSPEALDDEFVKAAKDRVKEMNLNHIELLQIKPPQKDRKYR</sequence>
<comment type="similarity">
    <text evidence="2 8">Belongs to the PHP hydrolase family. HisK subfamily.</text>
</comment>
<accession>A0A9W6GMR0</accession>
<dbReference type="RefSeq" id="WP_281837599.1">
    <property type="nucleotide sequence ID" value="NZ_BSDY01000028.1"/>
</dbReference>
<comment type="caution">
    <text evidence="10">The sequence shown here is derived from an EMBL/GenBank/DDBJ whole genome shotgun (WGS) entry which is preliminary data.</text>
</comment>
<dbReference type="GO" id="GO:0000105">
    <property type="term" value="P:L-histidine biosynthetic process"/>
    <property type="evidence" value="ECO:0007669"/>
    <property type="project" value="UniProtKB-UniRule"/>
</dbReference>
<dbReference type="InterPro" id="IPR016195">
    <property type="entry name" value="Pol/histidinol_Pase-like"/>
</dbReference>
<evidence type="ECO:0000256" key="8">
    <source>
        <dbReference type="RuleBase" id="RU366003"/>
    </source>
</evidence>
<dbReference type="CDD" id="cd12110">
    <property type="entry name" value="PHP_HisPPase_Hisj_like"/>
    <property type="match status" value="1"/>
</dbReference>
<dbReference type="GO" id="GO:0004401">
    <property type="term" value="F:histidinol-phosphatase activity"/>
    <property type="evidence" value="ECO:0007669"/>
    <property type="project" value="UniProtKB-UniRule"/>
</dbReference>
<evidence type="ECO:0000256" key="2">
    <source>
        <dbReference type="ARBA" id="ARBA00009152"/>
    </source>
</evidence>
<keyword evidence="5 8" id="KW-0378">Hydrolase</keyword>
<dbReference type="PANTHER" id="PTHR21039">
    <property type="entry name" value="HISTIDINOL PHOSPHATASE-RELATED"/>
    <property type="match status" value="1"/>
</dbReference>
<dbReference type="InterPro" id="IPR010140">
    <property type="entry name" value="Histidinol_P_phosphatase_HisJ"/>
</dbReference>
<keyword evidence="4 8" id="KW-0028">Amino-acid biosynthesis</keyword>
<evidence type="ECO:0000256" key="1">
    <source>
        <dbReference type="ARBA" id="ARBA00004970"/>
    </source>
</evidence>
<dbReference type="PANTHER" id="PTHR21039:SF0">
    <property type="entry name" value="HISTIDINOL-PHOSPHATASE"/>
    <property type="match status" value="1"/>
</dbReference>
<name>A0A9W6GMR0_9FUSO</name>
<keyword evidence="11" id="KW-1185">Reference proteome</keyword>
<evidence type="ECO:0000256" key="7">
    <source>
        <dbReference type="ARBA" id="ARBA00049158"/>
    </source>
</evidence>
<evidence type="ECO:0000256" key="6">
    <source>
        <dbReference type="ARBA" id="ARBA00023102"/>
    </source>
</evidence>
<evidence type="ECO:0000313" key="11">
    <source>
        <dbReference type="Proteomes" id="UP001144471"/>
    </source>
</evidence>
<reference evidence="10" key="1">
    <citation type="submission" date="2022-12" db="EMBL/GenBank/DDBJ databases">
        <title>Reference genome sequencing for broad-spectrum identification of bacterial and archaeal isolates by mass spectrometry.</title>
        <authorList>
            <person name="Sekiguchi Y."/>
            <person name="Tourlousse D.M."/>
        </authorList>
    </citation>
    <scope>NUCLEOTIDE SEQUENCE</scope>
    <source>
        <strain evidence="10">10succ1</strain>
    </source>
</reference>
<dbReference type="GO" id="GO:0005737">
    <property type="term" value="C:cytoplasm"/>
    <property type="evidence" value="ECO:0007669"/>
    <property type="project" value="TreeGrafter"/>
</dbReference>
<dbReference type="EC" id="3.1.3.15" evidence="3 8"/>
<evidence type="ECO:0000313" key="10">
    <source>
        <dbReference type="EMBL" id="GLI57924.1"/>
    </source>
</evidence>
<dbReference type="AlphaFoldDB" id="A0A9W6GMR0"/>
<dbReference type="InterPro" id="IPR004013">
    <property type="entry name" value="PHP_dom"/>
</dbReference>
<organism evidence="10 11">
    <name type="scientific">Propionigenium maris DSM 9537</name>
    <dbReference type="NCBI Taxonomy" id="1123000"/>
    <lineage>
        <taxon>Bacteria</taxon>
        <taxon>Fusobacteriati</taxon>
        <taxon>Fusobacteriota</taxon>
        <taxon>Fusobacteriia</taxon>
        <taxon>Fusobacteriales</taxon>
        <taxon>Fusobacteriaceae</taxon>
        <taxon>Propionigenium</taxon>
    </lineage>
</organism>
<keyword evidence="6 8" id="KW-0368">Histidine biosynthesis</keyword>
<comment type="catalytic activity">
    <reaction evidence="7 8">
        <text>L-histidinol phosphate + H2O = L-histidinol + phosphate</text>
        <dbReference type="Rhea" id="RHEA:14465"/>
        <dbReference type="ChEBI" id="CHEBI:15377"/>
        <dbReference type="ChEBI" id="CHEBI:43474"/>
        <dbReference type="ChEBI" id="CHEBI:57699"/>
        <dbReference type="ChEBI" id="CHEBI:57980"/>
        <dbReference type="EC" id="3.1.3.15"/>
    </reaction>
</comment>
<dbReference type="EMBL" id="BSDY01000028">
    <property type="protein sequence ID" value="GLI57924.1"/>
    <property type="molecule type" value="Genomic_DNA"/>
</dbReference>
<evidence type="ECO:0000256" key="5">
    <source>
        <dbReference type="ARBA" id="ARBA00022801"/>
    </source>
</evidence>
<evidence type="ECO:0000256" key="3">
    <source>
        <dbReference type="ARBA" id="ARBA00013085"/>
    </source>
</evidence>